<dbReference type="OrthoDB" id="5292716at2"/>
<gene>
    <name evidence="1" type="ORF">SAMN02745724_01160</name>
</gene>
<reference evidence="1 2" key="1">
    <citation type="submission" date="2016-10" db="EMBL/GenBank/DDBJ databases">
        <authorList>
            <person name="de Groot N.N."/>
        </authorList>
    </citation>
    <scope>NUCLEOTIDE SEQUENCE [LARGE SCALE GENOMIC DNA]</scope>
    <source>
        <strain evidence="1 2">DSM 6059</strain>
    </source>
</reference>
<name>A0A1I1HKH9_9GAMM</name>
<dbReference type="EMBL" id="FOLO01000006">
    <property type="protein sequence ID" value="SFC21953.1"/>
    <property type="molecule type" value="Genomic_DNA"/>
</dbReference>
<organism evidence="1 2">
    <name type="scientific">Pseudoalteromonas denitrificans DSM 6059</name>
    <dbReference type="NCBI Taxonomy" id="1123010"/>
    <lineage>
        <taxon>Bacteria</taxon>
        <taxon>Pseudomonadati</taxon>
        <taxon>Pseudomonadota</taxon>
        <taxon>Gammaproteobacteria</taxon>
        <taxon>Alteromonadales</taxon>
        <taxon>Pseudoalteromonadaceae</taxon>
        <taxon>Pseudoalteromonas</taxon>
    </lineage>
</organism>
<accession>A0A1I1HKH9</accession>
<dbReference type="Proteomes" id="UP000198862">
    <property type="component" value="Unassembled WGS sequence"/>
</dbReference>
<keyword evidence="2" id="KW-1185">Reference proteome</keyword>
<dbReference type="AlphaFoldDB" id="A0A1I1HKH9"/>
<dbReference type="InterPro" id="IPR007433">
    <property type="entry name" value="DUF481"/>
</dbReference>
<proteinExistence type="predicted"/>
<protein>
    <submittedName>
        <fullName evidence="1">Putative salt-induced outer membrane protein YdiY</fullName>
    </submittedName>
</protein>
<dbReference type="STRING" id="1123010.SAMN02745724_01160"/>
<sequence length="287" mass="33133">MYYHVLLAAFFFVGFTTHAKKPLFEILSDYDQLDTDEIHDKKPLFEILSDYGQLDTDEIHDKRRGELFYGDTEFGLIVTSGNTQSSAVKFKGSIFQDLDNWRNQFKFDSLLKKDKNTDTDEKEKSAERYFLSLQGNYKLGSAAESFFIYSEYEKDKFGGFKYQTSLSSGYGNRLYSGHKNTLDFDMGPGVNYQVSDDDLSESGFLLRLALHWQRNISQRTRFNQTLSSEKSLSGLNSRLKSETSLVSQINNDLSLKFSYLYRYNSSPEDNKTNYDGETSTTIVYNFN</sequence>
<dbReference type="RefSeq" id="WP_091981427.1">
    <property type="nucleotide sequence ID" value="NZ_FOLO01000006.1"/>
</dbReference>
<evidence type="ECO:0000313" key="2">
    <source>
        <dbReference type="Proteomes" id="UP000198862"/>
    </source>
</evidence>
<evidence type="ECO:0000313" key="1">
    <source>
        <dbReference type="EMBL" id="SFC21953.1"/>
    </source>
</evidence>
<dbReference type="Pfam" id="PF04338">
    <property type="entry name" value="DUF481"/>
    <property type="match status" value="1"/>
</dbReference>